<name>A0A9D4UVW2_ADICA</name>
<comment type="caution">
    <text evidence="6">The sequence shown here is derived from an EMBL/GenBank/DDBJ whole genome shotgun (WGS) entry which is preliminary data.</text>
</comment>
<keyword evidence="7" id="KW-1185">Reference proteome</keyword>
<dbReference type="EC" id="2.4.1.-" evidence="5"/>
<evidence type="ECO:0000313" key="6">
    <source>
        <dbReference type="EMBL" id="KAI5074777.1"/>
    </source>
</evidence>
<organism evidence="6 7">
    <name type="scientific">Adiantum capillus-veneris</name>
    <name type="common">Maidenhair fern</name>
    <dbReference type="NCBI Taxonomy" id="13818"/>
    <lineage>
        <taxon>Eukaryota</taxon>
        <taxon>Viridiplantae</taxon>
        <taxon>Streptophyta</taxon>
        <taxon>Embryophyta</taxon>
        <taxon>Tracheophyta</taxon>
        <taxon>Polypodiopsida</taxon>
        <taxon>Polypodiidae</taxon>
        <taxon>Polypodiales</taxon>
        <taxon>Pteridineae</taxon>
        <taxon>Pteridaceae</taxon>
        <taxon>Vittarioideae</taxon>
        <taxon>Adiantum</taxon>
    </lineage>
</organism>
<keyword evidence="2 4" id="KW-0328">Glycosyltransferase</keyword>
<dbReference type="InterPro" id="IPR002213">
    <property type="entry name" value="UDP_glucos_trans"/>
</dbReference>
<dbReference type="CDD" id="cd03784">
    <property type="entry name" value="GT1_Gtf-like"/>
    <property type="match status" value="1"/>
</dbReference>
<dbReference type="PROSITE" id="PS00375">
    <property type="entry name" value="UDPGT"/>
    <property type="match status" value="1"/>
</dbReference>
<evidence type="ECO:0000256" key="4">
    <source>
        <dbReference type="RuleBase" id="RU003718"/>
    </source>
</evidence>
<dbReference type="InterPro" id="IPR035595">
    <property type="entry name" value="UDP_glycos_trans_CS"/>
</dbReference>
<dbReference type="Proteomes" id="UP000886520">
    <property type="component" value="Chromosome 10"/>
</dbReference>
<evidence type="ECO:0000256" key="3">
    <source>
        <dbReference type="ARBA" id="ARBA00022679"/>
    </source>
</evidence>
<dbReference type="GO" id="GO:0080043">
    <property type="term" value="F:quercetin 3-O-glucosyltransferase activity"/>
    <property type="evidence" value="ECO:0007669"/>
    <property type="project" value="TreeGrafter"/>
</dbReference>
<accession>A0A9D4UVW2</accession>
<keyword evidence="3 4" id="KW-0808">Transferase</keyword>
<dbReference type="AlphaFoldDB" id="A0A9D4UVW2"/>
<evidence type="ECO:0000256" key="2">
    <source>
        <dbReference type="ARBA" id="ARBA00022676"/>
    </source>
</evidence>
<dbReference type="GO" id="GO:0080044">
    <property type="term" value="F:quercetin 7-O-glucosyltransferase activity"/>
    <property type="evidence" value="ECO:0007669"/>
    <property type="project" value="TreeGrafter"/>
</dbReference>
<evidence type="ECO:0000256" key="5">
    <source>
        <dbReference type="RuleBase" id="RU362057"/>
    </source>
</evidence>
<gene>
    <name evidence="6" type="ORF">GOP47_0010738</name>
</gene>
<dbReference type="SUPFAM" id="SSF53756">
    <property type="entry name" value="UDP-Glycosyltransferase/glycogen phosphorylase"/>
    <property type="match status" value="1"/>
</dbReference>
<proteinExistence type="inferred from homology"/>
<sequence>MKLDIRRAHVPIEGLDLSQSFALSLETFFEAQKSITPHLRQLLQQLNHSDNPVTCLVSDVCMTTPTQHLADAFSLPRIVFFPSSQSSQLLWQHLITDPTLTTKRALEVVARQAAAEADEVFAEGLEGLPTFIRAADLPNFRHVVDDNVYVFEFMEREMLQCFHKAHSVVVNSFDALEGPAFKALSARVKIPIYGVGPLVEPLEEHSTTSLWKEDQTCMLWLDKQPPLSVLYISFGSVTLLSPSQFEEIVHGLLSSQQRFLWVLRPDLVETTGHESGKRTLDLLAQSQGQGCIVDWVPQLRVLGHSSIGGFLTHCGWNSTTEAISNGVPMLCWPYFADQHLDAKFIVEEWRAGLRFNMNNERGVIERSEIERVIKKVMEGEDGKILRENARKLKEASTRALSPQGTSYMNIQALLNSLDV</sequence>
<dbReference type="OrthoDB" id="5835829at2759"/>
<comment type="similarity">
    <text evidence="1 4">Belongs to the UDP-glycosyltransferase family.</text>
</comment>
<evidence type="ECO:0000313" key="7">
    <source>
        <dbReference type="Proteomes" id="UP000886520"/>
    </source>
</evidence>
<protein>
    <recommendedName>
        <fullName evidence="5">Glycosyltransferase</fullName>
        <ecNumber evidence="5">2.4.1.-</ecNumber>
    </recommendedName>
</protein>
<dbReference type="Pfam" id="PF00201">
    <property type="entry name" value="UDPGT"/>
    <property type="match status" value="1"/>
</dbReference>
<dbReference type="FunFam" id="3.40.50.2000:FF:000078">
    <property type="entry name" value="Glycosyltransferase"/>
    <property type="match status" value="1"/>
</dbReference>
<dbReference type="PANTHER" id="PTHR11926:SF774">
    <property type="entry name" value="UDP-GLYCOSYLTRANSFERASE 85A1-RELATED"/>
    <property type="match status" value="1"/>
</dbReference>
<reference evidence="6" key="1">
    <citation type="submission" date="2021-01" db="EMBL/GenBank/DDBJ databases">
        <title>Adiantum capillus-veneris genome.</title>
        <authorList>
            <person name="Fang Y."/>
            <person name="Liao Q."/>
        </authorList>
    </citation>
    <scope>NUCLEOTIDE SEQUENCE</scope>
    <source>
        <strain evidence="6">H3</strain>
        <tissue evidence="6">Leaf</tissue>
    </source>
</reference>
<dbReference type="EMBL" id="JABFUD020000010">
    <property type="protein sequence ID" value="KAI5074777.1"/>
    <property type="molecule type" value="Genomic_DNA"/>
</dbReference>
<dbReference type="Gene3D" id="3.40.50.2000">
    <property type="entry name" value="Glycogen Phosphorylase B"/>
    <property type="match status" value="2"/>
</dbReference>
<evidence type="ECO:0000256" key="1">
    <source>
        <dbReference type="ARBA" id="ARBA00009995"/>
    </source>
</evidence>
<dbReference type="PANTHER" id="PTHR11926">
    <property type="entry name" value="GLUCOSYL/GLUCURONOSYL TRANSFERASES"/>
    <property type="match status" value="1"/>
</dbReference>